<dbReference type="PROSITE" id="PS00463">
    <property type="entry name" value="ZN2_CY6_FUNGAL_1"/>
    <property type="match status" value="1"/>
</dbReference>
<dbReference type="CDD" id="cd00067">
    <property type="entry name" value="GAL4"/>
    <property type="match status" value="1"/>
</dbReference>
<protein>
    <recommendedName>
        <fullName evidence="3">Zn(2)-C6 fungal-type domain-containing protein</fullName>
    </recommendedName>
</protein>
<dbReference type="Gene3D" id="4.10.240.10">
    <property type="entry name" value="Zn(2)-C6 fungal-type DNA-binding domain"/>
    <property type="match status" value="1"/>
</dbReference>
<dbReference type="SUPFAM" id="SSF57701">
    <property type="entry name" value="Zn2/Cys6 DNA-binding domain"/>
    <property type="match status" value="1"/>
</dbReference>
<dbReference type="InParanoid" id="A0A194XE74"/>
<dbReference type="InterPro" id="IPR036864">
    <property type="entry name" value="Zn2-C6_fun-type_DNA-bd_sf"/>
</dbReference>
<feature type="compositionally biased region" description="Polar residues" evidence="2">
    <location>
        <begin position="434"/>
        <end position="458"/>
    </location>
</feature>
<dbReference type="Proteomes" id="UP000070700">
    <property type="component" value="Unassembled WGS sequence"/>
</dbReference>
<dbReference type="SMART" id="SM00066">
    <property type="entry name" value="GAL4"/>
    <property type="match status" value="1"/>
</dbReference>
<dbReference type="EMBL" id="KQ947413">
    <property type="protein sequence ID" value="KUJ18062.1"/>
    <property type="molecule type" value="Genomic_DNA"/>
</dbReference>
<dbReference type="KEGG" id="psco:LY89DRAFT_36455"/>
<feature type="compositionally biased region" description="Basic and acidic residues" evidence="2">
    <location>
        <begin position="59"/>
        <end position="68"/>
    </location>
</feature>
<sequence>MVTRTDYEEDEHSFRRYSYRGHGGYPITYQERDLPSGPGHNVYSRPPHPGSQDSPNGDRSSDIDEIPRTRSRIPVACGRCRKRKIKCSGDNGGPCTNCKSAGNNECIFLRVSSTETHLKSETSNYDFDPGSAGSRVNCRMIPFGPHSYASQGPPLSFGPYPGRNNSMPAYQYGAKQYYSAYGDFADDSVDYGVNLQYQPLLPGEQIGLGTTNFDPSPEARAWIAAQPQPLKSLPFLDGPTQIYSHGQSSYNGSNYDPRSNISVDLKPIQLTGMSSSLPNLASPGNDRQLPFPANVPVSRPTQLNQYLPPAEGILTGTQTRGPYMDFGTVQTIKSQNNNAVADNNSMPTSSYLPVANDSPQSLNSSQSTYSAPTISLPSPQPEVYTPSQGSNDGLLNATDSFSPRSSSSYHSIVNNDSSNDAYNHRGSRNERGSYSRNPSDGLPSMTTGLLANGQQYSPAPSAFAPNRYPAPPVEMHPQPRRQSGVLA</sequence>
<feature type="region of interest" description="Disordered" evidence="2">
    <location>
        <begin position="1"/>
        <end position="68"/>
    </location>
</feature>
<evidence type="ECO:0000256" key="1">
    <source>
        <dbReference type="ARBA" id="ARBA00023242"/>
    </source>
</evidence>
<dbReference type="PROSITE" id="PS50048">
    <property type="entry name" value="ZN2_CY6_FUNGAL_2"/>
    <property type="match status" value="1"/>
</dbReference>
<keyword evidence="1" id="KW-0539">Nucleus</keyword>
<feature type="compositionally biased region" description="Polar residues" evidence="2">
    <location>
        <begin position="336"/>
        <end position="377"/>
    </location>
</feature>
<organism evidence="4 5">
    <name type="scientific">Mollisia scopiformis</name>
    <name type="common">Conifer needle endophyte fungus</name>
    <name type="synonym">Phialocephala scopiformis</name>
    <dbReference type="NCBI Taxonomy" id="149040"/>
    <lineage>
        <taxon>Eukaryota</taxon>
        <taxon>Fungi</taxon>
        <taxon>Dikarya</taxon>
        <taxon>Ascomycota</taxon>
        <taxon>Pezizomycotina</taxon>
        <taxon>Leotiomycetes</taxon>
        <taxon>Helotiales</taxon>
        <taxon>Mollisiaceae</taxon>
        <taxon>Mollisia</taxon>
    </lineage>
</organism>
<keyword evidence="5" id="KW-1185">Reference proteome</keyword>
<name>A0A194XE74_MOLSC</name>
<dbReference type="Pfam" id="PF00172">
    <property type="entry name" value="Zn_clus"/>
    <property type="match status" value="1"/>
</dbReference>
<dbReference type="GeneID" id="28816745"/>
<feature type="domain" description="Zn(2)-C6 fungal-type" evidence="3">
    <location>
        <begin position="76"/>
        <end position="108"/>
    </location>
</feature>
<evidence type="ECO:0000313" key="4">
    <source>
        <dbReference type="EMBL" id="KUJ18062.1"/>
    </source>
</evidence>
<feature type="compositionally biased region" description="Polar residues" evidence="2">
    <location>
        <begin position="385"/>
        <end position="399"/>
    </location>
</feature>
<feature type="compositionally biased region" description="Polar residues" evidence="2">
    <location>
        <begin position="412"/>
        <end position="421"/>
    </location>
</feature>
<dbReference type="AlphaFoldDB" id="A0A194XE74"/>
<evidence type="ECO:0000259" key="3">
    <source>
        <dbReference type="PROSITE" id="PS50048"/>
    </source>
</evidence>
<accession>A0A194XE74</accession>
<feature type="region of interest" description="Disordered" evidence="2">
    <location>
        <begin position="336"/>
        <end position="487"/>
    </location>
</feature>
<dbReference type="GO" id="GO:0000981">
    <property type="term" value="F:DNA-binding transcription factor activity, RNA polymerase II-specific"/>
    <property type="evidence" value="ECO:0007669"/>
    <property type="project" value="InterPro"/>
</dbReference>
<dbReference type="OrthoDB" id="5394557at2759"/>
<evidence type="ECO:0000256" key="2">
    <source>
        <dbReference type="SAM" id="MobiDB-lite"/>
    </source>
</evidence>
<evidence type="ECO:0000313" key="5">
    <source>
        <dbReference type="Proteomes" id="UP000070700"/>
    </source>
</evidence>
<reference evidence="4 5" key="1">
    <citation type="submission" date="2015-10" db="EMBL/GenBank/DDBJ databases">
        <title>Full genome of DAOMC 229536 Phialocephala scopiformis, a fungal endophyte of spruce producing the potent anti-insectan compound rugulosin.</title>
        <authorList>
            <consortium name="DOE Joint Genome Institute"/>
            <person name="Walker A.K."/>
            <person name="Frasz S.L."/>
            <person name="Seifert K.A."/>
            <person name="Miller J.D."/>
            <person name="Mondo S.J."/>
            <person name="Labutti K."/>
            <person name="Lipzen A."/>
            <person name="Dockter R."/>
            <person name="Kennedy M."/>
            <person name="Grigoriev I.V."/>
            <person name="Spatafora J.W."/>
        </authorList>
    </citation>
    <scope>NUCLEOTIDE SEQUENCE [LARGE SCALE GENOMIC DNA]</scope>
    <source>
        <strain evidence="4 5">CBS 120377</strain>
    </source>
</reference>
<feature type="compositionally biased region" description="Low complexity" evidence="2">
    <location>
        <begin position="400"/>
        <end position="411"/>
    </location>
</feature>
<gene>
    <name evidence="4" type="ORF">LY89DRAFT_36455</name>
</gene>
<proteinExistence type="predicted"/>
<dbReference type="RefSeq" id="XP_018072417.1">
    <property type="nucleotide sequence ID" value="XM_018207019.1"/>
</dbReference>
<dbReference type="InterPro" id="IPR001138">
    <property type="entry name" value="Zn2Cys6_DnaBD"/>
</dbReference>
<dbReference type="GO" id="GO:0008270">
    <property type="term" value="F:zinc ion binding"/>
    <property type="evidence" value="ECO:0007669"/>
    <property type="project" value="InterPro"/>
</dbReference>